<sequence>MLTYQTCKLWRAPNIVSRLSRDRIPNVRIKVLRGALCIVLHDGRSRSLCRSHSIAVHGSFHTTYAVEVHLEVSSIFLVQGSRHCAGIKVQGAANHPGMSMGLERSECTIFAGTSSQKGASFPLSFAPSIQLVETSVHAFRWSTRH</sequence>
<protein>
    <submittedName>
        <fullName evidence="1">Uncharacterized protein</fullName>
    </submittedName>
</protein>
<organism evidence="1 2">
    <name type="scientific">Somion occarium</name>
    <dbReference type="NCBI Taxonomy" id="3059160"/>
    <lineage>
        <taxon>Eukaryota</taxon>
        <taxon>Fungi</taxon>
        <taxon>Dikarya</taxon>
        <taxon>Basidiomycota</taxon>
        <taxon>Agaricomycotina</taxon>
        <taxon>Agaricomycetes</taxon>
        <taxon>Polyporales</taxon>
        <taxon>Cerrenaceae</taxon>
        <taxon>Somion</taxon>
    </lineage>
</organism>
<dbReference type="EMBL" id="OZ037946">
    <property type="protein sequence ID" value="CAL1705484.1"/>
    <property type="molecule type" value="Genomic_DNA"/>
</dbReference>
<proteinExistence type="predicted"/>
<evidence type="ECO:0000313" key="2">
    <source>
        <dbReference type="Proteomes" id="UP001497453"/>
    </source>
</evidence>
<evidence type="ECO:0000313" key="1">
    <source>
        <dbReference type="EMBL" id="CAL1705484.1"/>
    </source>
</evidence>
<name>A0ABP1DE49_9APHY</name>
<gene>
    <name evidence="1" type="ORF">GFSPODELE1_LOCUS5449</name>
</gene>
<keyword evidence="2" id="KW-1185">Reference proteome</keyword>
<dbReference type="Proteomes" id="UP001497453">
    <property type="component" value="Chromosome 3"/>
</dbReference>
<reference evidence="2" key="1">
    <citation type="submission" date="2024-04" db="EMBL/GenBank/DDBJ databases">
        <authorList>
            <person name="Shaw F."/>
            <person name="Minotto A."/>
        </authorList>
    </citation>
    <scope>NUCLEOTIDE SEQUENCE [LARGE SCALE GENOMIC DNA]</scope>
</reference>
<accession>A0ABP1DE49</accession>